<dbReference type="PANTHER" id="PTHR34354">
    <property type="entry name" value="NADPH-DEPENDENT 7-CYANO-7-DEAZAGUANINE REDUCTASE"/>
    <property type="match status" value="1"/>
</dbReference>
<keyword evidence="2 5" id="KW-0671">Queuosine biosynthesis</keyword>
<dbReference type="Pfam" id="PF14489">
    <property type="entry name" value="QueF"/>
    <property type="match status" value="1"/>
</dbReference>
<dbReference type="InterPro" id="IPR029500">
    <property type="entry name" value="QueF"/>
</dbReference>
<evidence type="ECO:0000256" key="1">
    <source>
        <dbReference type="ARBA" id="ARBA00022490"/>
    </source>
</evidence>
<dbReference type="InterPro" id="IPR050084">
    <property type="entry name" value="NADPH_dep_7-cyano-7-deazaG_red"/>
</dbReference>
<evidence type="ECO:0000256" key="3">
    <source>
        <dbReference type="ARBA" id="ARBA00022857"/>
    </source>
</evidence>
<dbReference type="InterPro" id="IPR043133">
    <property type="entry name" value="GTP-CH-I_C/QueF"/>
</dbReference>
<evidence type="ECO:0000256" key="4">
    <source>
        <dbReference type="ARBA" id="ARBA00023002"/>
    </source>
</evidence>
<keyword evidence="4 5" id="KW-0560">Oxidoreductase</keyword>
<accession>A0ABZ2RWK0</accession>
<evidence type="ECO:0000259" key="6">
    <source>
        <dbReference type="Pfam" id="PF14819"/>
    </source>
</evidence>
<feature type="binding site" evidence="5">
    <location>
        <begin position="81"/>
        <end position="83"/>
    </location>
    <ligand>
        <name>substrate</name>
    </ligand>
</feature>
<dbReference type="RefSeq" id="WP_287755498.1">
    <property type="nucleotide sequence ID" value="NZ_CP148753.1"/>
</dbReference>
<proteinExistence type="inferred from homology"/>
<dbReference type="PIRSF" id="PIRSF004750">
    <property type="entry name" value="Nitrile_oxidored_YqcD_prd"/>
    <property type="match status" value="1"/>
</dbReference>
<dbReference type="Proteomes" id="UP001456224">
    <property type="component" value="Chromosome"/>
</dbReference>
<feature type="binding site" evidence="5">
    <location>
        <begin position="220"/>
        <end position="221"/>
    </location>
    <ligand>
        <name>substrate</name>
    </ligand>
</feature>
<evidence type="ECO:0000256" key="2">
    <source>
        <dbReference type="ARBA" id="ARBA00022785"/>
    </source>
</evidence>
<keyword evidence="1 5" id="KW-0963">Cytoplasm</keyword>
<keyword evidence="3 5" id="KW-0521">NADP</keyword>
<comment type="similarity">
    <text evidence="5">Belongs to the GTP cyclohydrolase I family. QueF type 2 subfamily.</text>
</comment>
<dbReference type="HAMAP" id="MF_00817">
    <property type="entry name" value="QueF_type2"/>
    <property type="match status" value="1"/>
</dbReference>
<name>A0ABZ2RWK0_9BURK</name>
<comment type="catalytic activity">
    <reaction evidence="5">
        <text>7-aminomethyl-7-carbaguanine + 2 NADP(+) = 7-cyano-7-carbaguanine + 2 NADPH + 3 H(+)</text>
        <dbReference type="Rhea" id="RHEA:13409"/>
        <dbReference type="ChEBI" id="CHEBI:15378"/>
        <dbReference type="ChEBI" id="CHEBI:45075"/>
        <dbReference type="ChEBI" id="CHEBI:57783"/>
        <dbReference type="ChEBI" id="CHEBI:58349"/>
        <dbReference type="ChEBI" id="CHEBI:58703"/>
        <dbReference type="EC" id="1.7.1.13"/>
    </reaction>
</comment>
<feature type="domain" description="NADPH-dependent 7-cyano-7-deazaguanine reductase N-terminal" evidence="6">
    <location>
        <begin position="14"/>
        <end position="122"/>
    </location>
</feature>
<dbReference type="InterPro" id="IPR029139">
    <property type="entry name" value="QueF_N"/>
</dbReference>
<keyword evidence="8" id="KW-1185">Reference proteome</keyword>
<feature type="active site" description="Thioimide intermediate" evidence="5">
    <location>
        <position position="181"/>
    </location>
</feature>
<dbReference type="InterPro" id="IPR016428">
    <property type="entry name" value="QueF_type2"/>
</dbReference>
<dbReference type="Pfam" id="PF14819">
    <property type="entry name" value="QueF_N"/>
    <property type="match status" value="1"/>
</dbReference>
<comment type="subcellular location">
    <subcellularLocation>
        <location evidence="5">Cytoplasm</location>
    </subcellularLocation>
</comment>
<feature type="binding site" evidence="5">
    <location>
        <begin position="249"/>
        <end position="250"/>
    </location>
    <ligand>
        <name>NADPH</name>
        <dbReference type="ChEBI" id="CHEBI:57783"/>
    </ligand>
</feature>
<evidence type="ECO:0000313" key="8">
    <source>
        <dbReference type="Proteomes" id="UP001456224"/>
    </source>
</evidence>
<dbReference type="NCBIfam" id="TIGR03138">
    <property type="entry name" value="QueF"/>
    <property type="match status" value="1"/>
</dbReference>
<feature type="active site" description="Proton donor" evidence="5">
    <location>
        <position position="188"/>
    </location>
</feature>
<comment type="function">
    <text evidence="5">Catalyzes the NADPH-dependent reduction of 7-cyano-7-deazaguanine (preQ0) to 7-aminomethyl-7-deazaguanine (preQ1).</text>
</comment>
<dbReference type="Gene3D" id="3.30.1130.10">
    <property type="match status" value="2"/>
</dbReference>
<organism evidence="7 8">
    <name type="scientific">Achromobacter veterisilvae</name>
    <dbReference type="NCBI Taxonomy" id="2069367"/>
    <lineage>
        <taxon>Bacteria</taxon>
        <taxon>Pseudomonadati</taxon>
        <taxon>Pseudomonadota</taxon>
        <taxon>Betaproteobacteria</taxon>
        <taxon>Burkholderiales</taxon>
        <taxon>Alcaligenaceae</taxon>
        <taxon>Achromobacter</taxon>
    </lineage>
</organism>
<dbReference type="GO" id="GO:0033739">
    <property type="term" value="F:preQ1 synthase activity"/>
    <property type="evidence" value="ECO:0007669"/>
    <property type="project" value="UniProtKB-EC"/>
</dbReference>
<sequence>MTLSHGPLGQSVSYVSQYDPTLLFPIARSHNRAALNLAAGKLPFTGVDLWNAYELSWLDAKGKPRIAMATFSVPADSPNIIESKSFKLYLNSFNQTRLVNSAALRGRLERDLSAAAGAQVGLDFFLPQRFSELHMGELDGIYIDKLDIEIDTYEPAPELLRTRPGDTVEETLASRLLKSNCPVTGQPDWASVQIRYRGAPIDRESLLRYIVSFRQHAEFHEHCVERIFTDIMRACRPEQLTVYARYTRRGGLDINPWRSNFEAAPTADLRTVRQ</sequence>
<dbReference type="PANTHER" id="PTHR34354:SF1">
    <property type="entry name" value="NADPH-DEPENDENT 7-CYANO-7-DEAZAGUANINE REDUCTASE"/>
    <property type="match status" value="1"/>
</dbReference>
<feature type="binding site" evidence="5">
    <location>
        <begin position="83"/>
        <end position="84"/>
    </location>
    <ligand>
        <name>NADPH</name>
        <dbReference type="ChEBI" id="CHEBI:57783"/>
    </ligand>
</feature>
<dbReference type="SUPFAM" id="SSF55620">
    <property type="entry name" value="Tetrahydrobiopterin biosynthesis enzymes-like"/>
    <property type="match status" value="1"/>
</dbReference>
<evidence type="ECO:0000256" key="5">
    <source>
        <dbReference type="HAMAP-Rule" id="MF_00817"/>
    </source>
</evidence>
<dbReference type="EC" id="1.7.1.13" evidence="5"/>
<protein>
    <recommendedName>
        <fullName evidence="5">NADPH-dependent 7-cyano-7-deazaguanine reductase</fullName>
        <ecNumber evidence="5">1.7.1.13</ecNumber>
    </recommendedName>
    <alternativeName>
        <fullName evidence="5">7-cyano-7-carbaguanine reductase</fullName>
    </alternativeName>
    <alternativeName>
        <fullName evidence="5">NADPH-dependent nitrile oxidoreductase</fullName>
    </alternativeName>
    <alternativeName>
        <fullName evidence="5">PreQ(0) reductase</fullName>
    </alternativeName>
</protein>
<dbReference type="EMBL" id="CP148753">
    <property type="protein sequence ID" value="WXR72801.1"/>
    <property type="molecule type" value="Genomic_DNA"/>
</dbReference>
<comment type="pathway">
    <text evidence="5">tRNA modification; tRNA-queuosine biosynthesis.</text>
</comment>
<gene>
    <name evidence="5 7" type="primary">queF</name>
    <name evidence="7" type="ORF">WHX56_24620</name>
</gene>
<comment type="subunit">
    <text evidence="5">Homodimer.</text>
</comment>
<reference evidence="7 8" key="1">
    <citation type="submission" date="2024-03" db="EMBL/GenBank/DDBJ databases">
        <title>Reference genomes for the five species model microbial community.</title>
        <authorList>
            <person name="Padfield D."/>
        </authorList>
    </citation>
    <scope>NUCLEOTIDE SEQUENCE [LARGE SCALE GENOMIC DNA]</scope>
    <source>
        <strain evidence="7 8">AB1</strain>
    </source>
</reference>
<evidence type="ECO:0000313" key="7">
    <source>
        <dbReference type="EMBL" id="WXR72801.1"/>
    </source>
</evidence>